<dbReference type="GO" id="GO:0016746">
    <property type="term" value="F:acyltransferase activity"/>
    <property type="evidence" value="ECO:0007669"/>
    <property type="project" value="InterPro"/>
</dbReference>
<dbReference type="Gene3D" id="3.40.47.10">
    <property type="match status" value="1"/>
</dbReference>
<dbReference type="InterPro" id="IPR002878">
    <property type="entry name" value="ChsH2_C"/>
</dbReference>
<dbReference type="InterPro" id="IPR012340">
    <property type="entry name" value="NA-bd_OB-fold"/>
</dbReference>
<keyword evidence="5" id="KW-1185">Reference proteome</keyword>
<evidence type="ECO:0000259" key="2">
    <source>
        <dbReference type="Pfam" id="PF12172"/>
    </source>
</evidence>
<sequence length="562" mass="59700">MPVQSSTSRVSEETVIQRPLPQPSLASAEFWTAGSDGVLRIARCADCGAYTHPPLPRCRSCRGDQMTMAPVSGRGVVAGFTVNHQQWLADFPPPYVIAVVALDEDDGARLTTNIVGCPADDVRVGLPVRVLFEKAGDVYIPLFEPDPDRAGQTLAVPAVRDIGAPRPMVSAHKFEERVALTGVGQSSVGRRLMVDPLRLTADACLAAVADAGLTLDEIDGLSTYPSRMGSPGFSEGGIGPLAEALQLKPTWINGAGDTPGQSGAIVAAMLAVASGLCRHVLCYRTLWESSFAALVRAGKWAQPPSRATGMTEFLTPFGAASAANWIGVHASHYFHRYGGGREMLGWIAVNSRANAARNPEAVYREPITIDDYFAARMVTTPFGLYDCDVPVDGAVAVVVSAVETAADRPRPPVLVEAVGTQMMERLSWDQDTLSHEPQTKGPARHLWTRTSLRPDDVDVAMLYDGFTFNAVSWIEALGFCEPGGARDFIDEGRGIALDGGRLPLNPHGGQLSAGRLHGFGHVREAMLQLRGEAAGRQVPGARTAVVTTGGGAPGGALLLRRP</sequence>
<dbReference type="Pfam" id="PF12172">
    <property type="entry name" value="zf-ChsH2"/>
    <property type="match status" value="1"/>
</dbReference>
<evidence type="ECO:0000259" key="3">
    <source>
        <dbReference type="Pfam" id="PF22691"/>
    </source>
</evidence>
<dbReference type="PANTHER" id="PTHR42870">
    <property type="entry name" value="ACETYL-COA C-ACETYLTRANSFERASE"/>
    <property type="match status" value="1"/>
</dbReference>
<dbReference type="Pfam" id="PF22691">
    <property type="entry name" value="Thiolase_C_1"/>
    <property type="match status" value="1"/>
</dbReference>
<dbReference type="SUPFAM" id="SSF50249">
    <property type="entry name" value="Nucleic acid-binding proteins"/>
    <property type="match status" value="1"/>
</dbReference>
<evidence type="ECO:0000313" key="4">
    <source>
        <dbReference type="EMBL" id="TVZ02412.1"/>
    </source>
</evidence>
<dbReference type="CDD" id="cd00829">
    <property type="entry name" value="SCP-x_thiolase"/>
    <property type="match status" value="1"/>
</dbReference>
<protein>
    <submittedName>
        <fullName evidence="4">3-ketoacyl-CoA thiolase</fullName>
    </submittedName>
</protein>
<name>A0A6P2BTK2_9ACTN</name>
<proteinExistence type="predicted"/>
<dbReference type="RefSeq" id="WP_145857392.1">
    <property type="nucleotide sequence ID" value="NZ_RPFW01000005.1"/>
</dbReference>
<dbReference type="OrthoDB" id="9785768at2"/>
<dbReference type="Pfam" id="PF01796">
    <property type="entry name" value="OB_ChsH2_C"/>
    <property type="match status" value="1"/>
</dbReference>
<evidence type="ECO:0000259" key="1">
    <source>
        <dbReference type="Pfam" id="PF01796"/>
    </source>
</evidence>
<accession>A0A6P2BTK2</accession>
<dbReference type="PANTHER" id="PTHR42870:SF1">
    <property type="entry name" value="NON-SPECIFIC LIPID-TRANSFER PROTEIN-LIKE 2"/>
    <property type="match status" value="1"/>
</dbReference>
<feature type="domain" description="Thiolase C-terminal" evidence="3">
    <location>
        <begin position="448"/>
        <end position="552"/>
    </location>
</feature>
<dbReference type="InterPro" id="IPR016039">
    <property type="entry name" value="Thiolase-like"/>
</dbReference>
<feature type="domain" description="ChsH2 rubredoxin-like zinc ribbon" evidence="2">
    <location>
        <begin position="31"/>
        <end position="66"/>
    </location>
</feature>
<dbReference type="AlphaFoldDB" id="A0A6P2BTK2"/>
<dbReference type="EMBL" id="RPFW01000005">
    <property type="protein sequence ID" value="TVZ02412.1"/>
    <property type="molecule type" value="Genomic_DNA"/>
</dbReference>
<dbReference type="InterPro" id="IPR022002">
    <property type="entry name" value="ChsH2_Znr"/>
</dbReference>
<feature type="domain" description="ChsH2 C-terminal OB-fold" evidence="1">
    <location>
        <begin position="70"/>
        <end position="132"/>
    </location>
</feature>
<dbReference type="SUPFAM" id="SSF53901">
    <property type="entry name" value="Thiolase-like"/>
    <property type="match status" value="2"/>
</dbReference>
<gene>
    <name evidence="4" type="ORF">EAS64_26800</name>
</gene>
<evidence type="ECO:0000313" key="5">
    <source>
        <dbReference type="Proteomes" id="UP000460272"/>
    </source>
</evidence>
<dbReference type="Proteomes" id="UP000460272">
    <property type="component" value="Unassembled WGS sequence"/>
</dbReference>
<organism evidence="4 5">
    <name type="scientific">Trebonia kvetii</name>
    <dbReference type="NCBI Taxonomy" id="2480626"/>
    <lineage>
        <taxon>Bacteria</taxon>
        <taxon>Bacillati</taxon>
        <taxon>Actinomycetota</taxon>
        <taxon>Actinomycetes</taxon>
        <taxon>Streptosporangiales</taxon>
        <taxon>Treboniaceae</taxon>
        <taxon>Trebonia</taxon>
    </lineage>
</organism>
<comment type="caution">
    <text evidence="4">The sequence shown here is derived from an EMBL/GenBank/DDBJ whole genome shotgun (WGS) entry which is preliminary data.</text>
</comment>
<dbReference type="InterPro" id="IPR055140">
    <property type="entry name" value="Thiolase_C_2"/>
</dbReference>
<reference evidence="4 5" key="1">
    <citation type="submission" date="2018-11" db="EMBL/GenBank/DDBJ databases">
        <title>Trebonia kvetii gen.nov., sp.nov., a novel acidophilic actinobacterium, and proposal of the new actinobacterial family Treboniaceae fam. nov.</title>
        <authorList>
            <person name="Rapoport D."/>
            <person name="Sagova-Mareckova M."/>
            <person name="Sedlacek I."/>
            <person name="Provaznik J."/>
            <person name="Kralova S."/>
            <person name="Pavlinic D."/>
            <person name="Benes V."/>
            <person name="Kopecky J."/>
        </authorList>
    </citation>
    <scope>NUCLEOTIDE SEQUENCE [LARGE SCALE GENOMIC DNA]</scope>
    <source>
        <strain evidence="4 5">15Tr583</strain>
    </source>
</reference>